<accession>A0A327YXH7</accession>
<dbReference type="Proteomes" id="UP000249341">
    <property type="component" value="Unassembled WGS sequence"/>
</dbReference>
<dbReference type="SUPFAM" id="SSF50998">
    <property type="entry name" value="Quinoprotein alcohol dehydrogenase-like"/>
    <property type="match status" value="1"/>
</dbReference>
<dbReference type="PANTHER" id="PTHR44019">
    <property type="entry name" value="WD REPEAT-CONTAINING PROTEIN 55"/>
    <property type="match status" value="1"/>
</dbReference>
<evidence type="ECO:0000313" key="5">
    <source>
        <dbReference type="Proteomes" id="UP000249341"/>
    </source>
</evidence>
<evidence type="ECO:0000256" key="2">
    <source>
        <dbReference type="ARBA" id="ARBA00022737"/>
    </source>
</evidence>
<dbReference type="InterPro" id="IPR015943">
    <property type="entry name" value="WD40/YVTN_repeat-like_dom_sf"/>
</dbReference>
<comment type="caution">
    <text evidence="4">The sequence shown here is derived from an EMBL/GenBank/DDBJ whole genome shotgun (WGS) entry which is preliminary data.</text>
</comment>
<dbReference type="InterPro" id="IPR049052">
    <property type="entry name" value="nSTAND1"/>
</dbReference>
<dbReference type="EMBL" id="QLMJ01000028">
    <property type="protein sequence ID" value="RAK26296.1"/>
    <property type="molecule type" value="Genomic_DNA"/>
</dbReference>
<dbReference type="SUPFAM" id="SSF82171">
    <property type="entry name" value="DPP6 N-terminal domain-like"/>
    <property type="match status" value="1"/>
</dbReference>
<keyword evidence="5" id="KW-1185">Reference proteome</keyword>
<gene>
    <name evidence="4" type="ORF">B0I29_128146</name>
</gene>
<dbReference type="SUPFAM" id="SSF52540">
    <property type="entry name" value="P-loop containing nucleoside triphosphate hydrolases"/>
    <property type="match status" value="1"/>
</dbReference>
<evidence type="ECO:0000256" key="1">
    <source>
        <dbReference type="ARBA" id="ARBA00022574"/>
    </source>
</evidence>
<evidence type="ECO:0000259" key="3">
    <source>
        <dbReference type="Pfam" id="PF20703"/>
    </source>
</evidence>
<name>A0A327YXH7_9ACTN</name>
<dbReference type="InterPro" id="IPR027417">
    <property type="entry name" value="P-loop_NTPase"/>
</dbReference>
<dbReference type="Gene3D" id="2.130.10.10">
    <property type="entry name" value="YVTN repeat-like/Quinoprotein amine dehydrogenase"/>
    <property type="match status" value="2"/>
</dbReference>
<dbReference type="InterPro" id="IPR050505">
    <property type="entry name" value="WDR55/POC1"/>
</dbReference>
<sequence>MAVTGSTEPMAVARIRDAAGRLAGSGFLVAPDLVLTCTHVLLAAMRTTFTDEPPDDLIDLDFPVPGGDERLRARVLAWTAPGTPGRGDTALLQLTAAPPASLTAARLRPAAAVWDEPMRIFGYALRRPEALGDSVAGVVVNTRGSGWLQLRVDDGDPPVEAGFSGSPVWSKASGAVVGMVVSVITGTRTVNAVPVDNLFRDFPRLGVPDPAEVSPYRGLEPFGEDHAAHFRGREALTARLTTQIRDRGLLLLLGPSGSGKSSVLRAGVVPALRAEGTRAATARLEPGEPVDDLLDRLVAPFLPSDGGRAGLDDAAGDGRILLIVDQLEEADPAAVQETLVKLGGLVRAARRRADGTARVMAAVTLRAATLEQVTNAEVADVVRDAAIELVPPMSDDELRAAVTAGDVAFESGLPERIVADAADEPGRLPLVEFALEQLWLRRDRNTLTLAAYQELGRVSGALGRHAGQVLQRMDPAGRERARQVLTSMASPSEDGTGFRRRRLDLTGMDAAQRAVVEYLAARRLVVIAGAEGRPEYAEPAHQALLESWPELAGWLAEDREFLAWHLQLDADRRRWIGEGRDQGVLLRGNALNTARHWAYTRPERLSDAEAEFVTASGHSERRRLRLLRGFAAVVSVLALIAGTFAVVAVQRSSQVSAQLRATASRQLAAHAQRFRATDPAASLQFAQAAWRTAETSEAYGALLSQYGLLDPVDRVYERLWSGEATQIHASGDGSTAIVTGTDEPVVLTGLTGDDVTRTALTGADRQDEFTLDPTGRMVAAASANGRVILWDLARPDAPRTIAPAGEADVYGPGFMAFSAGGERLLVHRFALDTSDTDLRVWDTGSGAGVRTAVRPSFQNTSRVYFGADPGTMLDYGIDSATLRDLATGRVLRRFSGTSYTVAENGAVLVSCGKDAPIMRIQETATGRLRHSVDAGWCGSLDADAAMRTVYDTGGSELHRGVTMVHTGTATVYRGLLPFDAGAAIGAPSTKMAVADGSGGLVLLGVRQNTLYRIRLVPAAAPEPQDGTWVVTPDGRHAVTARNDGTILLSDTTDGRVVTQVKGRAHNSGVTTLISADSRYLVVAEPGSLATYALPGLTLMHRMTLPRREWDLGGDSAARITLRPSGADRIIVLHQGILTWWEIATGTAVGTPLPISPGETYSQALYGESMISGDRPGHPDQVAVTRQDGTVEIWSLSERHAVGPPLDIGASMNDRGTAYDASGSQLAVHTSDGIVVANLTTGERRPVPTGELSIPLGFIGDGLLVVQLLGSVNTVQIWDVGLGQSVGVVVAPDTKSPWTLTGDVLASPARDAGRVVRLDPQAWFERLCALSARPFTDEEATIIRRDNAPADPPCG</sequence>
<proteinExistence type="predicted"/>
<organism evidence="4 5">
    <name type="scientific">Actinoplanes lutulentus</name>
    <dbReference type="NCBI Taxonomy" id="1287878"/>
    <lineage>
        <taxon>Bacteria</taxon>
        <taxon>Bacillati</taxon>
        <taxon>Actinomycetota</taxon>
        <taxon>Actinomycetes</taxon>
        <taxon>Micromonosporales</taxon>
        <taxon>Micromonosporaceae</taxon>
        <taxon>Actinoplanes</taxon>
    </lineage>
</organism>
<keyword evidence="2" id="KW-0677">Repeat</keyword>
<reference evidence="4 5" key="1">
    <citation type="submission" date="2018-06" db="EMBL/GenBank/DDBJ databases">
        <title>Genomic Encyclopedia of Type Strains, Phase III (KMG-III): the genomes of soil and plant-associated and newly described type strains.</title>
        <authorList>
            <person name="Whitman W."/>
        </authorList>
    </citation>
    <scope>NUCLEOTIDE SEQUENCE [LARGE SCALE GENOMIC DNA]</scope>
    <source>
        <strain evidence="4 5">CGMCC 4.7090</strain>
    </source>
</reference>
<feature type="domain" description="Novel STAND NTPase 1" evidence="3">
    <location>
        <begin position="215"/>
        <end position="582"/>
    </location>
</feature>
<keyword evidence="1" id="KW-0853">WD repeat</keyword>
<dbReference type="InterPro" id="IPR011047">
    <property type="entry name" value="Quinoprotein_ADH-like_sf"/>
</dbReference>
<evidence type="ECO:0000313" key="4">
    <source>
        <dbReference type="EMBL" id="RAK26296.1"/>
    </source>
</evidence>
<dbReference type="PANTHER" id="PTHR44019:SF8">
    <property type="entry name" value="POC1 CENTRIOLAR PROTEIN HOMOLOG"/>
    <property type="match status" value="1"/>
</dbReference>
<dbReference type="InterPro" id="IPR009003">
    <property type="entry name" value="Peptidase_S1_PA"/>
</dbReference>
<dbReference type="SUPFAM" id="SSF50494">
    <property type="entry name" value="Trypsin-like serine proteases"/>
    <property type="match status" value="1"/>
</dbReference>
<protein>
    <submittedName>
        <fullName evidence="4">Trypsin-like peptidase</fullName>
    </submittedName>
</protein>
<dbReference type="Pfam" id="PF20703">
    <property type="entry name" value="nSTAND1"/>
    <property type="match status" value="1"/>
</dbReference>